<feature type="domain" description="Antitoxin Xre/MbcA/ParS-like toxin-binding" evidence="1">
    <location>
        <begin position="105"/>
        <end position="157"/>
    </location>
</feature>
<dbReference type="InterPro" id="IPR046847">
    <property type="entry name" value="Xre-like_HTH"/>
</dbReference>
<feature type="domain" description="Antitoxin Xre-like helix-turn-helix" evidence="2">
    <location>
        <begin position="45"/>
        <end position="101"/>
    </location>
</feature>
<proteinExistence type="predicted"/>
<sequence length="159" mass="18786">MYFSLNEHLIHLICLFVDNCLFGDYTIVESSQEFSMQTNTRSLQSIPDEVVWKSLTNLVERFDLKESEARILMGDMPRSTYTSHKAKLNRDQKERVSYLLGIYKSLRILFEDGEQARTWINRKNDLPPFKGLTPKEYMLEGGMVRLADVRKFLDFWRGY</sequence>
<dbReference type="AlphaFoldDB" id="A0A4T1YD62"/>
<evidence type="ECO:0000259" key="1">
    <source>
        <dbReference type="Pfam" id="PF09722"/>
    </source>
</evidence>
<reference evidence="3" key="2">
    <citation type="submission" date="2019-09" db="EMBL/GenBank/DDBJ databases">
        <authorList>
            <consortium name="NCBI Pathogen Detection Project"/>
        </authorList>
    </citation>
    <scope>NUCLEOTIDE SEQUENCE</scope>
    <source>
        <strain evidence="3">CL18-200174</strain>
    </source>
</reference>
<dbReference type="Pfam" id="PF20432">
    <property type="entry name" value="Xre-like-HTH"/>
    <property type="match status" value="1"/>
</dbReference>
<protein>
    <submittedName>
        <fullName evidence="3">DUF2384 domain-containing protein</fullName>
    </submittedName>
</protein>
<gene>
    <name evidence="3" type="ORF">JBK99_01670</name>
</gene>
<dbReference type="InterPro" id="IPR024467">
    <property type="entry name" value="Xre/MbcA/ParS-like_toxin-bd"/>
</dbReference>
<dbReference type="EMBL" id="DACWOD010000001">
    <property type="protein sequence ID" value="HAU2395041.1"/>
    <property type="molecule type" value="Genomic_DNA"/>
</dbReference>
<organism evidence="3 4">
    <name type="scientific">Legionella pneumophila</name>
    <dbReference type="NCBI Taxonomy" id="446"/>
    <lineage>
        <taxon>Bacteria</taxon>
        <taxon>Pseudomonadati</taxon>
        <taxon>Pseudomonadota</taxon>
        <taxon>Gammaproteobacteria</taxon>
        <taxon>Legionellales</taxon>
        <taxon>Legionellaceae</taxon>
        <taxon>Legionella</taxon>
    </lineage>
</organism>
<name>A0A4T1YD62_LEGPN</name>
<reference evidence="3" key="1">
    <citation type="journal article" date="2018" name="Genome Biol.">
        <title>SKESA: strategic k-mer extension for scrupulous assemblies.</title>
        <authorList>
            <person name="Souvorov A."/>
            <person name="Agarwala R."/>
            <person name="Lipman D.J."/>
        </authorList>
    </citation>
    <scope>NUCLEOTIDE SEQUENCE</scope>
    <source>
        <strain evidence="3">CL18-200174</strain>
    </source>
</reference>
<evidence type="ECO:0000259" key="2">
    <source>
        <dbReference type="Pfam" id="PF20432"/>
    </source>
</evidence>
<dbReference type="GO" id="GO:0003677">
    <property type="term" value="F:DNA binding"/>
    <property type="evidence" value="ECO:0007669"/>
    <property type="project" value="InterPro"/>
</dbReference>
<dbReference type="Pfam" id="PF09722">
    <property type="entry name" value="Xre_MbcA_ParS_C"/>
    <property type="match status" value="1"/>
</dbReference>
<comment type="caution">
    <text evidence="3">The sequence shown here is derived from an EMBL/GenBank/DDBJ whole genome shotgun (WGS) entry which is preliminary data.</text>
</comment>
<evidence type="ECO:0000313" key="4">
    <source>
        <dbReference type="Proteomes" id="UP000863577"/>
    </source>
</evidence>
<evidence type="ECO:0000313" key="3">
    <source>
        <dbReference type="EMBL" id="HAU2395041.1"/>
    </source>
</evidence>
<accession>A0A4T1YD62</accession>
<dbReference type="Proteomes" id="UP000863577">
    <property type="component" value="Unassembled WGS sequence"/>
</dbReference>